<organism evidence="7 8">
    <name type="scientific">Porphyromonas loveana</name>
    <dbReference type="NCBI Taxonomy" id="1884669"/>
    <lineage>
        <taxon>Bacteria</taxon>
        <taxon>Pseudomonadati</taxon>
        <taxon>Bacteroidota</taxon>
        <taxon>Bacteroidia</taxon>
        <taxon>Bacteroidales</taxon>
        <taxon>Porphyromonadaceae</taxon>
        <taxon>Porphyromonas</taxon>
    </lineage>
</organism>
<feature type="transmembrane region" description="Helical" evidence="5">
    <location>
        <begin position="150"/>
        <end position="176"/>
    </location>
</feature>
<reference evidence="7 8" key="1">
    <citation type="submission" date="2018-04" db="EMBL/GenBank/DDBJ databases">
        <title>Genomic Encyclopedia of Type Strains, Phase IV (KMG-IV): sequencing the most valuable type-strain genomes for metagenomic binning, comparative biology and taxonomic classification.</title>
        <authorList>
            <person name="Goeker M."/>
        </authorList>
    </citation>
    <scope>NUCLEOTIDE SEQUENCE [LARGE SCALE GENOMIC DNA]</scope>
    <source>
        <strain evidence="7 8">DSM 28520</strain>
    </source>
</reference>
<dbReference type="OrthoDB" id="9807874at2"/>
<dbReference type="Gene3D" id="1.20.1540.10">
    <property type="entry name" value="Rhomboid-like"/>
    <property type="match status" value="1"/>
</dbReference>
<evidence type="ECO:0000256" key="5">
    <source>
        <dbReference type="SAM" id="Phobius"/>
    </source>
</evidence>
<dbReference type="Proteomes" id="UP000245462">
    <property type="component" value="Unassembled WGS sequence"/>
</dbReference>
<sequence>MDNYDNRRFQFAPPVTQNLMIINLLFWLAQTVLEGRFGIDLTDMLGLHYLQAGKFNVAQLFSYMFLHANFSHLFFNMFSLWMFGRTIELFWGAKRFLTYYVVCGLAAALAQQAVWAFDFKAVADSAAEVVRFPDGTELLKHVFLNLPVTIGASGAVFGLLLAFGMLFPNSAIYLFFIPVPIKAKWFVLFYGLIELFLGVAPMAGASNVAHFAHLGGMIGGIFLILLWRKKGEIDGPYN</sequence>
<dbReference type="InterPro" id="IPR022764">
    <property type="entry name" value="Peptidase_S54_rhomboid_dom"/>
</dbReference>
<dbReference type="InterPro" id="IPR035952">
    <property type="entry name" value="Rhomboid-like_sf"/>
</dbReference>
<gene>
    <name evidence="7" type="ORF">C7382_10973</name>
</gene>
<accession>A0A2U1FBG6</accession>
<dbReference type="RefSeq" id="WP_116679491.1">
    <property type="nucleotide sequence ID" value="NZ_JBGXZY010000069.1"/>
</dbReference>
<keyword evidence="3 5" id="KW-1133">Transmembrane helix</keyword>
<protein>
    <submittedName>
        <fullName evidence="7">Membrane associated rhomboid family serine protease</fullName>
    </submittedName>
</protein>
<comment type="caution">
    <text evidence="7">The sequence shown here is derived from an EMBL/GenBank/DDBJ whole genome shotgun (WGS) entry which is preliminary data.</text>
</comment>
<evidence type="ECO:0000256" key="1">
    <source>
        <dbReference type="ARBA" id="ARBA00004141"/>
    </source>
</evidence>
<dbReference type="AlphaFoldDB" id="A0A2U1FBG6"/>
<feature type="transmembrane region" description="Helical" evidence="5">
    <location>
        <begin position="96"/>
        <end position="117"/>
    </location>
</feature>
<evidence type="ECO:0000313" key="7">
    <source>
        <dbReference type="EMBL" id="PVZ09330.1"/>
    </source>
</evidence>
<keyword evidence="4 5" id="KW-0472">Membrane</keyword>
<keyword evidence="8" id="KW-1185">Reference proteome</keyword>
<dbReference type="Pfam" id="PF01694">
    <property type="entry name" value="Rhomboid"/>
    <property type="match status" value="1"/>
</dbReference>
<keyword evidence="7" id="KW-0378">Hydrolase</keyword>
<keyword evidence="2 5" id="KW-0812">Transmembrane</keyword>
<dbReference type="GO" id="GO:0016020">
    <property type="term" value="C:membrane"/>
    <property type="evidence" value="ECO:0007669"/>
    <property type="project" value="UniProtKB-SubCell"/>
</dbReference>
<feature type="transmembrane region" description="Helical" evidence="5">
    <location>
        <begin position="208"/>
        <end position="227"/>
    </location>
</feature>
<name>A0A2U1FBG6_9PORP</name>
<feature type="transmembrane region" description="Helical" evidence="5">
    <location>
        <begin position="21"/>
        <end position="39"/>
    </location>
</feature>
<dbReference type="PANTHER" id="PTHR43066">
    <property type="entry name" value="RHOMBOID-RELATED PROTEIN"/>
    <property type="match status" value="1"/>
</dbReference>
<keyword evidence="7" id="KW-0645">Protease</keyword>
<dbReference type="GeneID" id="94550959"/>
<evidence type="ECO:0000256" key="2">
    <source>
        <dbReference type="ARBA" id="ARBA00022692"/>
    </source>
</evidence>
<proteinExistence type="predicted"/>
<dbReference type="GO" id="GO:0006508">
    <property type="term" value="P:proteolysis"/>
    <property type="evidence" value="ECO:0007669"/>
    <property type="project" value="UniProtKB-KW"/>
</dbReference>
<evidence type="ECO:0000313" key="8">
    <source>
        <dbReference type="Proteomes" id="UP000245462"/>
    </source>
</evidence>
<dbReference type="PANTHER" id="PTHR43066:SF11">
    <property type="entry name" value="PEPTIDASE S54 RHOMBOID DOMAIN-CONTAINING PROTEIN"/>
    <property type="match status" value="1"/>
</dbReference>
<evidence type="ECO:0000256" key="3">
    <source>
        <dbReference type="ARBA" id="ARBA00022989"/>
    </source>
</evidence>
<feature type="transmembrane region" description="Helical" evidence="5">
    <location>
        <begin position="59"/>
        <end position="84"/>
    </location>
</feature>
<feature type="domain" description="Peptidase S54 rhomboid" evidence="6">
    <location>
        <begin position="56"/>
        <end position="227"/>
    </location>
</feature>
<evidence type="ECO:0000256" key="4">
    <source>
        <dbReference type="ARBA" id="ARBA00023136"/>
    </source>
</evidence>
<dbReference type="EMBL" id="QEKY01000009">
    <property type="protein sequence ID" value="PVZ09330.1"/>
    <property type="molecule type" value="Genomic_DNA"/>
</dbReference>
<dbReference type="SUPFAM" id="SSF144091">
    <property type="entry name" value="Rhomboid-like"/>
    <property type="match status" value="1"/>
</dbReference>
<comment type="subcellular location">
    <subcellularLocation>
        <location evidence="1">Membrane</location>
        <topology evidence="1">Multi-pass membrane protein</topology>
    </subcellularLocation>
</comment>
<evidence type="ECO:0000259" key="6">
    <source>
        <dbReference type="Pfam" id="PF01694"/>
    </source>
</evidence>
<dbReference type="GO" id="GO:0004252">
    <property type="term" value="F:serine-type endopeptidase activity"/>
    <property type="evidence" value="ECO:0007669"/>
    <property type="project" value="InterPro"/>
</dbReference>